<feature type="domain" description="Enolpyruvate transferase" evidence="8">
    <location>
        <begin position="12"/>
        <end position="402"/>
    </location>
</feature>
<dbReference type="InterPro" id="IPR013792">
    <property type="entry name" value="RNA3'P_cycl/enolpyr_Trfase_a/b"/>
</dbReference>
<feature type="binding site" evidence="7">
    <location>
        <position position="158"/>
    </location>
    <ligand>
        <name>phosphoenolpyruvate</name>
        <dbReference type="ChEBI" id="CHEBI:58702"/>
    </ligand>
</feature>
<comment type="caution">
    <text evidence="7">Lacks conserved residue(s) required for the propagation of feature annotation.</text>
</comment>
<dbReference type="UniPathway" id="UPA00053">
    <property type="reaction ID" value="UER00089"/>
</dbReference>
<dbReference type="RefSeq" id="WP_084272455.1">
    <property type="nucleotide sequence ID" value="NZ_FWYE01000001.1"/>
</dbReference>
<keyword evidence="7" id="KW-0963">Cytoplasm</keyword>
<dbReference type="PANTHER" id="PTHR21090:SF5">
    <property type="entry name" value="PENTAFUNCTIONAL AROM POLYPEPTIDE"/>
    <property type="match status" value="1"/>
</dbReference>
<evidence type="ECO:0000256" key="7">
    <source>
        <dbReference type="HAMAP-Rule" id="MF_00210"/>
    </source>
</evidence>
<dbReference type="HAMAP" id="MF_00210">
    <property type="entry name" value="EPSP_synth"/>
    <property type="match status" value="1"/>
</dbReference>
<feature type="binding site" evidence="7">
    <location>
        <position position="158"/>
    </location>
    <ligand>
        <name>3-phosphoshikimate</name>
        <dbReference type="ChEBI" id="CHEBI:145989"/>
    </ligand>
</feature>
<gene>
    <name evidence="7" type="primary">aroA</name>
    <name evidence="9" type="ORF">SAMN02745355_0393</name>
</gene>
<keyword evidence="10" id="KW-1185">Reference proteome</keyword>
<feature type="binding site" evidence="7">
    <location>
        <position position="20"/>
    </location>
    <ligand>
        <name>3-phosphoshikimate</name>
        <dbReference type="ChEBI" id="CHEBI:145989"/>
    </ligand>
</feature>
<comment type="similarity">
    <text evidence="2 7">Belongs to the EPSP synthase family.</text>
</comment>
<dbReference type="GO" id="GO:0009423">
    <property type="term" value="P:chorismate biosynthetic process"/>
    <property type="evidence" value="ECO:0007669"/>
    <property type="project" value="UniProtKB-UniRule"/>
</dbReference>
<feature type="binding site" evidence="7">
    <location>
        <position position="367"/>
    </location>
    <ligand>
        <name>phosphoenolpyruvate</name>
        <dbReference type="ChEBI" id="CHEBI:58702"/>
    </ligand>
</feature>
<evidence type="ECO:0000256" key="1">
    <source>
        <dbReference type="ARBA" id="ARBA00004811"/>
    </source>
</evidence>
<evidence type="ECO:0000256" key="2">
    <source>
        <dbReference type="ARBA" id="ARBA00009948"/>
    </source>
</evidence>
<evidence type="ECO:0000256" key="4">
    <source>
        <dbReference type="ARBA" id="ARBA00022679"/>
    </source>
</evidence>
<keyword evidence="3 7" id="KW-0028">Amino-acid biosynthesis</keyword>
<reference evidence="9 10" key="1">
    <citation type="submission" date="2017-04" db="EMBL/GenBank/DDBJ databases">
        <authorList>
            <person name="Varghese N."/>
            <person name="Submissions S."/>
        </authorList>
    </citation>
    <scope>NUCLEOTIDE SEQUENCE [LARGE SCALE GENOMIC DNA]</scope>
    <source>
        <strain evidence="9 10">DSM 9789</strain>
    </source>
</reference>
<keyword evidence="5 7" id="KW-0057">Aromatic amino acid biosynthesis</keyword>
<proteinExistence type="inferred from homology"/>
<evidence type="ECO:0000259" key="8">
    <source>
        <dbReference type="Pfam" id="PF00275"/>
    </source>
</evidence>
<dbReference type="EC" id="2.5.1.19" evidence="7"/>
<comment type="caution">
    <text evidence="9">The sequence shown here is derived from an EMBL/GenBank/DDBJ whole genome shotgun (WGS) entry which is preliminary data.</text>
</comment>
<feature type="binding site" evidence="7">
    <location>
        <position position="86"/>
    </location>
    <ligand>
        <name>phosphoenolpyruvate</name>
        <dbReference type="ChEBI" id="CHEBI:58702"/>
    </ligand>
</feature>
<dbReference type="AlphaFoldDB" id="A0A8G2L6Z5"/>
<feature type="active site" description="Proton acceptor" evidence="7">
    <location>
        <position position="295"/>
    </location>
</feature>
<dbReference type="GO" id="GO:0003866">
    <property type="term" value="F:3-phosphoshikimate 1-carboxyvinyltransferase activity"/>
    <property type="evidence" value="ECO:0007669"/>
    <property type="project" value="UniProtKB-UniRule"/>
</dbReference>
<dbReference type="Proteomes" id="UP000192315">
    <property type="component" value="Unassembled WGS sequence"/>
</dbReference>
<dbReference type="Gene3D" id="3.65.10.10">
    <property type="entry name" value="Enolpyruvate transferase domain"/>
    <property type="match status" value="2"/>
</dbReference>
<dbReference type="InterPro" id="IPR036968">
    <property type="entry name" value="Enolpyruvate_Tfrase_sf"/>
</dbReference>
<dbReference type="GO" id="GO:0005737">
    <property type="term" value="C:cytoplasm"/>
    <property type="evidence" value="ECO:0007669"/>
    <property type="project" value="UniProtKB-SubCell"/>
</dbReference>
<feature type="binding site" evidence="7">
    <location>
        <position position="322"/>
    </location>
    <ligand>
        <name>3-phosphoshikimate</name>
        <dbReference type="ChEBI" id="CHEBI:145989"/>
    </ligand>
</feature>
<name>A0A8G2L6Z5_PICTO</name>
<dbReference type="InterPro" id="IPR001986">
    <property type="entry name" value="Enolpyruvate_Tfrase_dom"/>
</dbReference>
<evidence type="ECO:0000256" key="3">
    <source>
        <dbReference type="ARBA" id="ARBA00022605"/>
    </source>
</evidence>
<sequence length="411" mass="45578">MNVRISGEFRPGVINAPSSKSFSQRYILYSAFSNIPVTLKNVSFSDDERIALEIARACGADIEFNDSLTIKPDFRCPDEINAGESGTSLRLVTGLLAARRCKTFIHEEASLLKRPLDDLIKTLSEKNVVFNNLGNGIMIDASNSIPSDSIIDGGRSSQFVSSMMMYHSLTSGSLKALNIVSNDYIKITIKTLNDFGISVYNSNGFFEFGKTLMKGNKICIEGDYSSAAFWIVLGLFKGDIEIKNLKSDSCQPDAAIINIINGISERKIDIYNNKIVVHKTGFLGDLYIDVAKNPDLAPPLSIIGIFSDIAVHILNYRRLEIKESNREENIISMARSFGALIEKNDNEMVIRRGKISLPERISFSDHRMIMSSIIAGLISSGDILYENIENISKSYPGFLNDLSNLGYYILK</sequence>
<evidence type="ECO:0000256" key="5">
    <source>
        <dbReference type="ARBA" id="ARBA00023141"/>
    </source>
</evidence>
<comment type="catalytic activity">
    <reaction evidence="6">
        <text>3-phosphoshikimate + phosphoenolpyruvate = 5-O-(1-carboxyvinyl)-3-phosphoshikimate + phosphate</text>
        <dbReference type="Rhea" id="RHEA:21256"/>
        <dbReference type="ChEBI" id="CHEBI:43474"/>
        <dbReference type="ChEBI" id="CHEBI:57701"/>
        <dbReference type="ChEBI" id="CHEBI:58702"/>
        <dbReference type="ChEBI" id="CHEBI:145989"/>
        <dbReference type="EC" id="2.5.1.19"/>
    </reaction>
    <physiologicalReaction direction="left-to-right" evidence="6">
        <dbReference type="Rhea" id="RHEA:21257"/>
    </physiologicalReaction>
</comment>
<dbReference type="PIRSF" id="PIRSF000505">
    <property type="entry name" value="EPSPS"/>
    <property type="match status" value="1"/>
</dbReference>
<dbReference type="GO" id="GO:0008652">
    <property type="term" value="P:amino acid biosynthetic process"/>
    <property type="evidence" value="ECO:0007669"/>
    <property type="project" value="UniProtKB-KW"/>
</dbReference>
<accession>A0A8G2L6Z5</accession>
<feature type="binding site" evidence="7">
    <location>
        <position position="114"/>
    </location>
    <ligand>
        <name>phosphoenolpyruvate</name>
        <dbReference type="ChEBI" id="CHEBI:58702"/>
    </ligand>
</feature>
<feature type="binding site" evidence="7">
    <location>
        <position position="21"/>
    </location>
    <ligand>
        <name>3-phosphoshikimate</name>
        <dbReference type="ChEBI" id="CHEBI:145989"/>
    </ligand>
</feature>
<feature type="binding site" evidence="7">
    <location>
        <position position="326"/>
    </location>
    <ligand>
        <name>phosphoenolpyruvate</name>
        <dbReference type="ChEBI" id="CHEBI:58702"/>
    </ligand>
</feature>
<dbReference type="CDD" id="cd01556">
    <property type="entry name" value="EPSP_synthase"/>
    <property type="match status" value="1"/>
</dbReference>
<comment type="subunit">
    <text evidence="7">Monomer.</text>
</comment>
<evidence type="ECO:0000256" key="6">
    <source>
        <dbReference type="ARBA" id="ARBA00044633"/>
    </source>
</evidence>
<comment type="subcellular location">
    <subcellularLocation>
        <location evidence="7">Cytoplasm</location>
    </subcellularLocation>
</comment>
<dbReference type="InterPro" id="IPR006264">
    <property type="entry name" value="EPSP_synthase"/>
</dbReference>
<comment type="pathway">
    <text evidence="1">Metabolic intermediate biosynthesis; chorismate biosynthesis; chorismate from D-erythrose 4-phosphate and phosphoenolpyruvate: step 6/7.</text>
</comment>
<feature type="binding site" evidence="7">
    <location>
        <position position="156"/>
    </location>
    <ligand>
        <name>3-phosphoshikimate</name>
        <dbReference type="ChEBI" id="CHEBI:145989"/>
    </ligand>
</feature>
<organism evidence="9 10">
    <name type="scientific">Picrophilus torridus (strain ATCC 700027 / DSM 9790 / JCM 10055 / NBRC 100828 / KAW 2/3)</name>
    <dbReference type="NCBI Taxonomy" id="1122961"/>
    <lineage>
        <taxon>Archaea</taxon>
        <taxon>Methanobacteriati</taxon>
        <taxon>Thermoplasmatota</taxon>
        <taxon>Thermoplasmata</taxon>
        <taxon>Thermoplasmatales</taxon>
        <taxon>Picrophilaceae</taxon>
        <taxon>Picrophilus</taxon>
    </lineage>
</organism>
<dbReference type="SUPFAM" id="SSF55205">
    <property type="entry name" value="EPT/RTPC-like"/>
    <property type="match status" value="1"/>
</dbReference>
<feature type="binding site" evidence="7">
    <location>
        <position position="25"/>
    </location>
    <ligand>
        <name>3-phosphoshikimate</name>
        <dbReference type="ChEBI" id="CHEBI:145989"/>
    </ligand>
</feature>
<comment type="function">
    <text evidence="7">Catalyzes the transfer of the enolpyruvyl moiety of phosphoenolpyruvate (PEP) to the 5-hydroxyl of shikimate-3-phosphate (S3P) to produce enolpyruvyl shikimate-3-phosphate and inorganic phosphate.</text>
</comment>
<protein>
    <recommendedName>
        <fullName evidence="7">3-phosphoshikimate 1-carboxyvinyltransferase</fullName>
        <ecNumber evidence="7">2.5.1.19</ecNumber>
    </recommendedName>
    <alternativeName>
        <fullName evidence="7">5-enolpyruvylshikimate-3-phosphate synthase</fullName>
        <shortName evidence="7">EPSP synthase</shortName>
        <shortName evidence="7">EPSPS</shortName>
    </alternativeName>
</protein>
<feature type="binding site" evidence="7">
    <location>
        <position position="20"/>
    </location>
    <ligand>
        <name>phosphoenolpyruvate</name>
        <dbReference type="ChEBI" id="CHEBI:58702"/>
    </ligand>
</feature>
<evidence type="ECO:0000313" key="10">
    <source>
        <dbReference type="Proteomes" id="UP000192315"/>
    </source>
</evidence>
<dbReference type="EMBL" id="FWYE01000001">
    <property type="protein sequence ID" value="SMD30508.1"/>
    <property type="molecule type" value="Genomic_DNA"/>
</dbReference>
<keyword evidence="4 7" id="KW-0808">Transferase</keyword>
<dbReference type="PANTHER" id="PTHR21090">
    <property type="entry name" value="AROM/DEHYDROQUINATE SYNTHASE"/>
    <property type="match status" value="1"/>
</dbReference>
<feature type="binding site" evidence="7">
    <location>
        <position position="393"/>
    </location>
    <ligand>
        <name>phosphoenolpyruvate</name>
        <dbReference type="ChEBI" id="CHEBI:58702"/>
    </ligand>
</feature>
<evidence type="ECO:0000313" key="9">
    <source>
        <dbReference type="EMBL" id="SMD30508.1"/>
    </source>
</evidence>
<feature type="binding site" evidence="7">
    <location>
        <position position="295"/>
    </location>
    <ligand>
        <name>3-phosphoshikimate</name>
        <dbReference type="ChEBI" id="CHEBI:145989"/>
    </ligand>
</feature>
<dbReference type="GO" id="GO:0009073">
    <property type="term" value="P:aromatic amino acid family biosynthetic process"/>
    <property type="evidence" value="ECO:0007669"/>
    <property type="project" value="UniProtKB-KW"/>
</dbReference>
<dbReference type="Pfam" id="PF00275">
    <property type="entry name" value="EPSP_synthase"/>
    <property type="match status" value="1"/>
</dbReference>
<feature type="binding site" evidence="7">
    <location>
        <position position="157"/>
    </location>
    <ligand>
        <name>3-phosphoshikimate</name>
        <dbReference type="ChEBI" id="CHEBI:145989"/>
    </ligand>
</feature>
<feature type="binding site" evidence="7">
    <location>
        <position position="181"/>
    </location>
    <ligand>
        <name>3-phosphoshikimate</name>
        <dbReference type="ChEBI" id="CHEBI:145989"/>
    </ligand>
</feature>